<feature type="compositionally biased region" description="Low complexity" evidence="1">
    <location>
        <begin position="68"/>
        <end position="140"/>
    </location>
</feature>
<protein>
    <submittedName>
        <fullName evidence="3">Uncharacterized protein</fullName>
    </submittedName>
</protein>
<dbReference type="OrthoDB" id="1820977at2"/>
<proteinExistence type="predicted"/>
<comment type="caution">
    <text evidence="3">The sequence shown here is derived from an EMBL/GenBank/DDBJ whole genome shotgun (WGS) entry which is preliminary data.</text>
</comment>
<evidence type="ECO:0000313" key="4">
    <source>
        <dbReference type="Proteomes" id="UP000245720"/>
    </source>
</evidence>
<organism evidence="3 4">
    <name type="scientific">Ruminococcus flavefaciens</name>
    <dbReference type="NCBI Taxonomy" id="1265"/>
    <lineage>
        <taxon>Bacteria</taxon>
        <taxon>Bacillati</taxon>
        <taxon>Bacillota</taxon>
        <taxon>Clostridia</taxon>
        <taxon>Eubacteriales</taxon>
        <taxon>Oscillospiraceae</taxon>
        <taxon>Ruminococcus</taxon>
    </lineage>
</organism>
<feature type="transmembrane region" description="Helical" evidence="2">
    <location>
        <begin position="312"/>
        <end position="332"/>
    </location>
</feature>
<feature type="compositionally biased region" description="Low complexity" evidence="1">
    <location>
        <begin position="148"/>
        <end position="176"/>
    </location>
</feature>
<evidence type="ECO:0000256" key="1">
    <source>
        <dbReference type="SAM" id="MobiDB-lite"/>
    </source>
</evidence>
<evidence type="ECO:0000313" key="3">
    <source>
        <dbReference type="EMBL" id="PWJ12598.1"/>
    </source>
</evidence>
<keyword evidence="2" id="KW-0812">Transmembrane</keyword>
<feature type="transmembrane region" description="Helical" evidence="2">
    <location>
        <begin position="338"/>
        <end position="359"/>
    </location>
</feature>
<keyword evidence="2" id="KW-1133">Transmembrane helix</keyword>
<dbReference type="RefSeq" id="WP_109726460.1">
    <property type="nucleotide sequence ID" value="NZ_QGDI01000006.1"/>
</dbReference>
<gene>
    <name evidence="3" type="ORF">IE37_01681</name>
</gene>
<evidence type="ECO:0000256" key="2">
    <source>
        <dbReference type="SAM" id="Phobius"/>
    </source>
</evidence>
<keyword evidence="2" id="KW-0472">Membrane</keyword>
<dbReference type="EMBL" id="QGDI01000006">
    <property type="protein sequence ID" value="PWJ12598.1"/>
    <property type="molecule type" value="Genomic_DNA"/>
</dbReference>
<feature type="compositionally biased region" description="Polar residues" evidence="1">
    <location>
        <begin position="211"/>
        <end position="253"/>
    </location>
</feature>
<feature type="region of interest" description="Disordered" evidence="1">
    <location>
        <begin position="1"/>
        <end position="254"/>
    </location>
</feature>
<name>A0A315XYZ0_RUMFL</name>
<dbReference type="Proteomes" id="UP000245720">
    <property type="component" value="Unassembled WGS sequence"/>
</dbReference>
<dbReference type="AlphaFoldDB" id="A0A315XYZ0"/>
<accession>A0A315XYZ0</accession>
<sequence>MDDLMTGINVPSGTGGVGGGQPQHSQLSAQGVYDPTGGAAASAPTSTSDDILSALDQVNNAFGHLGESSSGSAANAQSAPQPTGYGAQQSSYGQQSAPQSAGYGAQQSGYGQQSAPQSTGYSAQQSSYGQQSAPQSTGYGAQQGGYGQQSAPQSTGYGAQQSSYGQQSAPQSTGYGAQQGGYGQQSAPQPAKVNDMGYSSDDYKYDPRRTNYGQRSTPYGNTPPAQQQAGYSSPQSGYGRQTAGYGTNQSGYSSDDYRYDPYKNYNSNDSMVTRAVGTKDTEFMTAVKGGIGAIIGAIPGMLLMIMVARFGFIAAICGAAMAFCIFFGYKLMTRNSWVSAKVGIVICAVVMIIAVYLSVRISWTLALQDAIQEAESAMRSLLGGEYSGETKTFIKEIVGGDGEISFGNCWDNFGNIMDMLNMNGRYIGSLAENYVFAAIGGIGTFMKFGREN</sequence>
<reference evidence="3 4" key="1">
    <citation type="submission" date="2018-05" db="EMBL/GenBank/DDBJ databases">
        <title>The Hungate 1000. A catalogue of reference genomes from the rumen microbiome.</title>
        <authorList>
            <person name="Kelly W."/>
        </authorList>
    </citation>
    <scope>NUCLEOTIDE SEQUENCE [LARGE SCALE GENOMIC DNA]</scope>
    <source>
        <strain evidence="3 4">SAb67</strain>
    </source>
</reference>
<feature type="compositionally biased region" description="Low complexity" evidence="1">
    <location>
        <begin position="34"/>
        <end position="50"/>
    </location>
</feature>